<feature type="domain" description="RNA polymerase sigma factor 70 region 4 type 2" evidence="8">
    <location>
        <begin position="126"/>
        <end position="172"/>
    </location>
</feature>
<evidence type="ECO:0000256" key="3">
    <source>
        <dbReference type="ARBA" id="ARBA00023082"/>
    </source>
</evidence>
<evidence type="ECO:0000259" key="7">
    <source>
        <dbReference type="Pfam" id="PF04542"/>
    </source>
</evidence>
<dbReference type="InterPro" id="IPR007627">
    <property type="entry name" value="RNA_pol_sigma70_r2"/>
</dbReference>
<feature type="domain" description="RNA polymerase sigma-70 region 2" evidence="7">
    <location>
        <begin position="28"/>
        <end position="94"/>
    </location>
</feature>
<keyword evidence="2 6" id="KW-0805">Transcription regulation</keyword>
<evidence type="ECO:0000256" key="1">
    <source>
        <dbReference type="ARBA" id="ARBA00010641"/>
    </source>
</evidence>
<dbReference type="InterPro" id="IPR000838">
    <property type="entry name" value="RNA_pol_sigma70_ECF_CS"/>
</dbReference>
<organism evidence="9 10">
    <name type="scientific">Niastella caeni</name>
    <dbReference type="NCBI Taxonomy" id="2569763"/>
    <lineage>
        <taxon>Bacteria</taxon>
        <taxon>Pseudomonadati</taxon>
        <taxon>Bacteroidota</taxon>
        <taxon>Chitinophagia</taxon>
        <taxon>Chitinophagales</taxon>
        <taxon>Chitinophagaceae</taxon>
        <taxon>Niastella</taxon>
    </lineage>
</organism>
<dbReference type="SUPFAM" id="SSF88659">
    <property type="entry name" value="Sigma3 and sigma4 domains of RNA polymerase sigma factors"/>
    <property type="match status" value="1"/>
</dbReference>
<dbReference type="SUPFAM" id="SSF88946">
    <property type="entry name" value="Sigma2 domain of RNA polymerase sigma factors"/>
    <property type="match status" value="1"/>
</dbReference>
<dbReference type="Proteomes" id="UP000306918">
    <property type="component" value="Unassembled WGS sequence"/>
</dbReference>
<dbReference type="OrthoDB" id="799938at2"/>
<dbReference type="Pfam" id="PF04542">
    <property type="entry name" value="Sigma70_r2"/>
    <property type="match status" value="1"/>
</dbReference>
<dbReference type="NCBIfam" id="TIGR02937">
    <property type="entry name" value="sigma70-ECF"/>
    <property type="match status" value="1"/>
</dbReference>
<dbReference type="GO" id="GO:0006352">
    <property type="term" value="P:DNA-templated transcription initiation"/>
    <property type="evidence" value="ECO:0007669"/>
    <property type="project" value="InterPro"/>
</dbReference>
<dbReference type="PANTHER" id="PTHR43133:SF46">
    <property type="entry name" value="RNA POLYMERASE SIGMA-70 FACTOR ECF SUBFAMILY"/>
    <property type="match status" value="1"/>
</dbReference>
<keyword evidence="5 6" id="KW-0804">Transcription</keyword>
<evidence type="ECO:0000256" key="6">
    <source>
        <dbReference type="RuleBase" id="RU000716"/>
    </source>
</evidence>
<keyword evidence="10" id="KW-1185">Reference proteome</keyword>
<accession>A0A4V6T3S5</accession>
<evidence type="ECO:0000313" key="9">
    <source>
        <dbReference type="EMBL" id="THU38396.1"/>
    </source>
</evidence>
<dbReference type="NCBIfam" id="TIGR02985">
    <property type="entry name" value="Sig70_bacteroi1"/>
    <property type="match status" value="1"/>
</dbReference>
<gene>
    <name evidence="9" type="ORF">FAM09_17130</name>
</gene>
<dbReference type="GO" id="GO:0003677">
    <property type="term" value="F:DNA binding"/>
    <property type="evidence" value="ECO:0007669"/>
    <property type="project" value="UniProtKB-KW"/>
</dbReference>
<dbReference type="Pfam" id="PF08281">
    <property type="entry name" value="Sigma70_r4_2"/>
    <property type="match status" value="1"/>
</dbReference>
<dbReference type="AlphaFoldDB" id="A0A4V6T3S5"/>
<evidence type="ECO:0000259" key="8">
    <source>
        <dbReference type="Pfam" id="PF08281"/>
    </source>
</evidence>
<evidence type="ECO:0000313" key="10">
    <source>
        <dbReference type="Proteomes" id="UP000306918"/>
    </source>
</evidence>
<dbReference type="InterPro" id="IPR014327">
    <property type="entry name" value="RNA_pol_sigma70_bacteroid"/>
</dbReference>
<sequence length="201" mass="23238">MVHSSFEYDEKALLVQVAAGNESAFRSLFDAYRNRLYFFIFRLTLSKEVAEDVLQDTFLKIWLNRDNLDRVEHFNAYLFRVAQNGVLTGLRRKAVEASILQDNQDPSPLQIIPDQQLHYKQVKATLQEAIETLPPQQKKVFLLRREEGRKIQEIATLMNISGLTVKKHLTAAQKTIRQALENSFPDDWAILLIILGLEKLL</sequence>
<comment type="caution">
    <text evidence="9">The sequence shown here is derived from an EMBL/GenBank/DDBJ whole genome shotgun (WGS) entry which is preliminary data.</text>
</comment>
<dbReference type="InterPro" id="IPR013325">
    <property type="entry name" value="RNA_pol_sigma_r2"/>
</dbReference>
<dbReference type="InterPro" id="IPR039425">
    <property type="entry name" value="RNA_pol_sigma-70-like"/>
</dbReference>
<reference evidence="9 10" key="1">
    <citation type="submission" date="2019-04" db="EMBL/GenBank/DDBJ databases">
        <title>Niastella caeni sp. nov., isolated from activated sludge.</title>
        <authorList>
            <person name="Sheng M."/>
        </authorList>
    </citation>
    <scope>NUCLEOTIDE SEQUENCE [LARGE SCALE GENOMIC DNA]</scope>
    <source>
        <strain evidence="9 10">HX-2-15</strain>
    </source>
</reference>
<dbReference type="InterPro" id="IPR013249">
    <property type="entry name" value="RNA_pol_sigma70_r4_t2"/>
</dbReference>
<dbReference type="PANTHER" id="PTHR43133">
    <property type="entry name" value="RNA POLYMERASE ECF-TYPE SIGMA FACTO"/>
    <property type="match status" value="1"/>
</dbReference>
<dbReference type="InterPro" id="IPR036388">
    <property type="entry name" value="WH-like_DNA-bd_sf"/>
</dbReference>
<protein>
    <recommendedName>
        <fullName evidence="6">RNA polymerase sigma factor</fullName>
    </recommendedName>
</protein>
<dbReference type="Gene3D" id="1.10.1740.10">
    <property type="match status" value="1"/>
</dbReference>
<keyword evidence="4 6" id="KW-0238">DNA-binding</keyword>
<name>A0A4V6T3S5_9BACT</name>
<dbReference type="EMBL" id="STFF01000004">
    <property type="protein sequence ID" value="THU38396.1"/>
    <property type="molecule type" value="Genomic_DNA"/>
</dbReference>
<dbReference type="PROSITE" id="PS01063">
    <property type="entry name" value="SIGMA70_ECF"/>
    <property type="match status" value="1"/>
</dbReference>
<proteinExistence type="inferred from homology"/>
<dbReference type="InterPro" id="IPR014284">
    <property type="entry name" value="RNA_pol_sigma-70_dom"/>
</dbReference>
<evidence type="ECO:0000256" key="5">
    <source>
        <dbReference type="ARBA" id="ARBA00023163"/>
    </source>
</evidence>
<evidence type="ECO:0000256" key="4">
    <source>
        <dbReference type="ARBA" id="ARBA00023125"/>
    </source>
</evidence>
<dbReference type="CDD" id="cd06171">
    <property type="entry name" value="Sigma70_r4"/>
    <property type="match status" value="1"/>
</dbReference>
<dbReference type="Gene3D" id="1.10.10.10">
    <property type="entry name" value="Winged helix-like DNA-binding domain superfamily/Winged helix DNA-binding domain"/>
    <property type="match status" value="1"/>
</dbReference>
<dbReference type="GO" id="GO:0016987">
    <property type="term" value="F:sigma factor activity"/>
    <property type="evidence" value="ECO:0007669"/>
    <property type="project" value="UniProtKB-KW"/>
</dbReference>
<keyword evidence="3 6" id="KW-0731">Sigma factor</keyword>
<dbReference type="InterPro" id="IPR013324">
    <property type="entry name" value="RNA_pol_sigma_r3/r4-like"/>
</dbReference>
<evidence type="ECO:0000256" key="2">
    <source>
        <dbReference type="ARBA" id="ARBA00023015"/>
    </source>
</evidence>
<comment type="similarity">
    <text evidence="1 6">Belongs to the sigma-70 factor family. ECF subfamily.</text>
</comment>